<protein>
    <submittedName>
        <fullName evidence="2">Uncharacterized protein</fullName>
    </submittedName>
</protein>
<name>A0A5P8PH07_9CAUD</name>
<dbReference type="InterPro" id="IPR055630">
    <property type="entry name" value="DUF7206"/>
</dbReference>
<reference evidence="3" key="1">
    <citation type="submission" date="2019-06" db="EMBL/GenBank/DDBJ databases">
        <title>Complete genome sequence of Serratia marcescens phage Muldoon.</title>
        <authorList>
            <person name="Campbell S."/>
            <person name="Atkinson C."/>
            <person name="Moreland R."/>
            <person name="Liu M."/>
            <person name="Ramsey J."/>
            <person name="Leavitt J."/>
        </authorList>
    </citation>
    <scope>NUCLEOTIDE SEQUENCE [LARGE SCALE GENOMIC DNA]</scope>
</reference>
<feature type="compositionally biased region" description="Low complexity" evidence="1">
    <location>
        <begin position="81"/>
        <end position="93"/>
    </location>
</feature>
<dbReference type="Proteomes" id="UP000326777">
    <property type="component" value="Genome"/>
</dbReference>
<keyword evidence="3" id="KW-1185">Reference proteome</keyword>
<organism evidence="2 3">
    <name type="scientific">Serratia phage Muldoon</name>
    <dbReference type="NCBI Taxonomy" id="2601678"/>
    <lineage>
        <taxon>Viruses</taxon>
        <taxon>Duplodnaviria</taxon>
        <taxon>Heunggongvirae</taxon>
        <taxon>Uroviricota</taxon>
        <taxon>Caudoviricetes</taxon>
        <taxon>Muldoonvirus</taxon>
        <taxon>Muldoonvirus muldoon</taxon>
    </lineage>
</organism>
<evidence type="ECO:0000313" key="3">
    <source>
        <dbReference type="Proteomes" id="UP000326777"/>
    </source>
</evidence>
<proteinExistence type="predicted"/>
<evidence type="ECO:0000256" key="1">
    <source>
        <dbReference type="SAM" id="MobiDB-lite"/>
    </source>
</evidence>
<sequence>MNLDKILSLFRGKEPETKEEEDFVEEYMYMGDGTMELVRVPRAHAEAKEANRQSDLKAMLKQSQDYVRNSQKRMTAMRFDSSSSRTSSTTSTSDAIIASAVYTHSSSSSSYDSGSYDSGCSSSSSCD</sequence>
<feature type="compositionally biased region" description="Low complexity" evidence="1">
    <location>
        <begin position="105"/>
        <end position="127"/>
    </location>
</feature>
<dbReference type="Pfam" id="PF23836">
    <property type="entry name" value="DUF7206"/>
    <property type="match status" value="1"/>
</dbReference>
<accession>A0A5P8PH07</accession>
<dbReference type="EMBL" id="MN095771">
    <property type="protein sequence ID" value="QFR55977.1"/>
    <property type="molecule type" value="Genomic_DNA"/>
</dbReference>
<feature type="compositionally biased region" description="Polar residues" evidence="1">
    <location>
        <begin position="61"/>
        <end position="73"/>
    </location>
</feature>
<feature type="region of interest" description="Disordered" evidence="1">
    <location>
        <begin position="50"/>
        <end position="127"/>
    </location>
</feature>
<gene>
    <name evidence="2" type="ORF">CPT_Muldoon_020</name>
</gene>
<evidence type="ECO:0000313" key="2">
    <source>
        <dbReference type="EMBL" id="QFR55977.1"/>
    </source>
</evidence>